<dbReference type="GO" id="GO:0009103">
    <property type="term" value="P:lipopolysaccharide biosynthetic process"/>
    <property type="evidence" value="ECO:0007669"/>
    <property type="project" value="TreeGrafter"/>
</dbReference>
<dbReference type="Gene3D" id="3.40.50.2000">
    <property type="entry name" value="Glycogen Phosphorylase B"/>
    <property type="match status" value="2"/>
</dbReference>
<dbReference type="STRING" id="1492898.SY85_15210"/>
<dbReference type="PANTHER" id="PTHR46401:SF2">
    <property type="entry name" value="GLYCOSYLTRANSFERASE WBBK-RELATED"/>
    <property type="match status" value="1"/>
</dbReference>
<dbReference type="PANTHER" id="PTHR46401">
    <property type="entry name" value="GLYCOSYLTRANSFERASE WBBK-RELATED"/>
    <property type="match status" value="1"/>
</dbReference>
<dbReference type="SUPFAM" id="SSF53756">
    <property type="entry name" value="UDP-Glycosyltransferase/glycogen phosphorylase"/>
    <property type="match status" value="1"/>
</dbReference>
<dbReference type="AlphaFoldDB" id="A0A172TXF1"/>
<dbReference type="Pfam" id="PF00534">
    <property type="entry name" value="Glycos_transf_1"/>
    <property type="match status" value="1"/>
</dbReference>
<evidence type="ECO:0000259" key="2">
    <source>
        <dbReference type="Pfam" id="PF00534"/>
    </source>
</evidence>
<sequence>MDGFEGYIKQLVLRMVEEQPTHQFFFLSDEPLDFKTTLPANVTVATLGSAGKQGVLQKYWLDVKLPLWLRKIKANLVINLDGTASLTTKLPQCVLLPDLCYQQSSAAYTPVMRAFYKRWMPRFLQKARLVLLPSVFLQSEILKKYRIDQHKTALLPAAVPERFQPVGYELKESVKAIFAQGQEYFLYKGPLHEDYNLVNLLKAFSFFKKRQQSSWKLVLAGAFAEENSSFQQLLETYKYKEDIVVTGPLGATEEAELVAAAYVLISPSVAETVDTAVWEAMQCGVPVLAASTATNKELFGDSVRVFDGNHPTNMAEWIMHLYRQEEERSVYIERGKVHVKTLSWKGATNTLWQSVVQAANT</sequence>
<proteinExistence type="predicted"/>
<dbReference type="EMBL" id="CP011390">
    <property type="protein sequence ID" value="ANE51648.1"/>
    <property type="molecule type" value="Genomic_DNA"/>
</dbReference>
<dbReference type="KEGG" id="fla:SY85_15210"/>
<name>A0A172TXF1_9BACT</name>
<dbReference type="RefSeq" id="WP_066405763.1">
    <property type="nucleotide sequence ID" value="NZ_CP011390.1"/>
</dbReference>
<dbReference type="GO" id="GO:0016757">
    <property type="term" value="F:glycosyltransferase activity"/>
    <property type="evidence" value="ECO:0007669"/>
    <property type="project" value="InterPro"/>
</dbReference>
<evidence type="ECO:0000313" key="4">
    <source>
        <dbReference type="Proteomes" id="UP000077177"/>
    </source>
</evidence>
<evidence type="ECO:0000313" key="3">
    <source>
        <dbReference type="EMBL" id="ANE51648.1"/>
    </source>
</evidence>
<feature type="domain" description="Glycosyl transferase family 1" evidence="2">
    <location>
        <begin position="178"/>
        <end position="336"/>
    </location>
</feature>
<protein>
    <recommendedName>
        <fullName evidence="2">Glycosyl transferase family 1 domain-containing protein</fullName>
    </recommendedName>
</protein>
<accession>A0A172TXF1</accession>
<dbReference type="OrthoDB" id="9801609at2"/>
<dbReference type="Proteomes" id="UP000077177">
    <property type="component" value="Chromosome"/>
</dbReference>
<dbReference type="InterPro" id="IPR001296">
    <property type="entry name" value="Glyco_trans_1"/>
</dbReference>
<reference evidence="4" key="1">
    <citation type="submission" date="2015-01" db="EMBL/GenBank/DDBJ databases">
        <title>Flavisolibacter sp./LCS9/ whole genome sequencing.</title>
        <authorList>
            <person name="Kim M.K."/>
            <person name="Srinivasan S."/>
            <person name="Lee J.-J."/>
        </authorList>
    </citation>
    <scope>NUCLEOTIDE SEQUENCE [LARGE SCALE GENOMIC DNA]</scope>
    <source>
        <strain evidence="4">LCS9</strain>
    </source>
</reference>
<evidence type="ECO:0000256" key="1">
    <source>
        <dbReference type="ARBA" id="ARBA00022679"/>
    </source>
</evidence>
<gene>
    <name evidence="3" type="ORF">SY85_15210</name>
</gene>
<keyword evidence="1" id="KW-0808">Transferase</keyword>
<keyword evidence="4" id="KW-1185">Reference proteome</keyword>
<reference evidence="3 4" key="2">
    <citation type="journal article" date="2016" name="Int. J. Syst. Evol. Microbiol.">
        <title>Flavisolibacter tropicus sp. nov., isolated from tropical soil.</title>
        <authorList>
            <person name="Lee J.J."/>
            <person name="Kang M.S."/>
            <person name="Kim G.S."/>
            <person name="Lee C.S."/>
            <person name="Lim S."/>
            <person name="Lee J."/>
            <person name="Roh S.H."/>
            <person name="Kang H."/>
            <person name="Ha J.M."/>
            <person name="Bae S."/>
            <person name="Jung H.Y."/>
            <person name="Kim M.K."/>
        </authorList>
    </citation>
    <scope>NUCLEOTIDE SEQUENCE [LARGE SCALE GENOMIC DNA]</scope>
    <source>
        <strain evidence="3 4">LCS9</strain>
    </source>
</reference>
<organism evidence="3 4">
    <name type="scientific">Flavisolibacter tropicus</name>
    <dbReference type="NCBI Taxonomy" id="1492898"/>
    <lineage>
        <taxon>Bacteria</taxon>
        <taxon>Pseudomonadati</taxon>
        <taxon>Bacteroidota</taxon>
        <taxon>Chitinophagia</taxon>
        <taxon>Chitinophagales</taxon>
        <taxon>Chitinophagaceae</taxon>
        <taxon>Flavisolibacter</taxon>
    </lineage>
</organism>